<dbReference type="InterPro" id="IPR000261">
    <property type="entry name" value="EH_dom"/>
</dbReference>
<evidence type="ECO:0000256" key="2">
    <source>
        <dbReference type="SAM" id="Coils"/>
    </source>
</evidence>
<feature type="compositionally biased region" description="Polar residues" evidence="3">
    <location>
        <begin position="634"/>
        <end position="654"/>
    </location>
</feature>
<dbReference type="Proteomes" id="UP000887568">
    <property type="component" value="Unplaced"/>
</dbReference>
<dbReference type="SMART" id="SM00027">
    <property type="entry name" value="EH"/>
    <property type="match status" value="3"/>
</dbReference>
<proteinExistence type="predicted"/>
<dbReference type="InterPro" id="IPR002048">
    <property type="entry name" value="EF_hand_dom"/>
</dbReference>
<dbReference type="AlphaFoldDB" id="A0A913ZCS3"/>
<protein>
    <recommendedName>
        <fullName evidence="8">Epidermal growth factor receptor substrate 15-like 1</fullName>
    </recommendedName>
</protein>
<dbReference type="GO" id="GO:0030132">
    <property type="term" value="C:clathrin coat of coated pit"/>
    <property type="evidence" value="ECO:0007669"/>
    <property type="project" value="TreeGrafter"/>
</dbReference>
<evidence type="ECO:0000256" key="3">
    <source>
        <dbReference type="SAM" id="MobiDB-lite"/>
    </source>
</evidence>
<evidence type="ECO:0008006" key="8">
    <source>
        <dbReference type="Google" id="ProtNLM"/>
    </source>
</evidence>
<feature type="compositionally biased region" description="Basic and acidic residues" evidence="3">
    <location>
        <begin position="935"/>
        <end position="951"/>
    </location>
</feature>
<feature type="domain" description="EF-hand" evidence="5">
    <location>
        <begin position="188"/>
        <end position="223"/>
    </location>
</feature>
<feature type="domain" description="EH" evidence="4">
    <location>
        <begin position="38"/>
        <end position="125"/>
    </location>
</feature>
<dbReference type="InterPro" id="IPR011992">
    <property type="entry name" value="EF-hand-dom_pair"/>
</dbReference>
<name>A0A913ZCS3_PATMI</name>
<feature type="compositionally biased region" description="Low complexity" evidence="3">
    <location>
        <begin position="706"/>
        <end position="725"/>
    </location>
</feature>
<feature type="domain" description="EH" evidence="4">
    <location>
        <begin position="295"/>
        <end position="384"/>
    </location>
</feature>
<evidence type="ECO:0000313" key="6">
    <source>
        <dbReference type="EnsemblMetazoa" id="XP_038049578.1"/>
    </source>
</evidence>
<dbReference type="SUPFAM" id="SSF57997">
    <property type="entry name" value="Tropomyosin"/>
    <property type="match status" value="1"/>
</dbReference>
<dbReference type="CDD" id="cd00052">
    <property type="entry name" value="EH"/>
    <property type="match status" value="3"/>
</dbReference>
<dbReference type="Gene3D" id="1.10.287.1490">
    <property type="match status" value="1"/>
</dbReference>
<dbReference type="EnsemblMetazoa" id="XM_038193650.1">
    <property type="protein sequence ID" value="XP_038049578.1"/>
    <property type="gene ID" value="LOC119723113"/>
</dbReference>
<dbReference type="GO" id="GO:0016197">
    <property type="term" value="P:endosomal transport"/>
    <property type="evidence" value="ECO:0007669"/>
    <property type="project" value="TreeGrafter"/>
</dbReference>
<dbReference type="OMA" id="AMYLVRQ"/>
<accession>A0A913ZCS3</accession>
<dbReference type="InterPro" id="IPR018247">
    <property type="entry name" value="EF_Hand_1_Ca_BS"/>
</dbReference>
<evidence type="ECO:0000313" key="7">
    <source>
        <dbReference type="Proteomes" id="UP000887568"/>
    </source>
</evidence>
<dbReference type="PROSITE" id="PS50222">
    <property type="entry name" value="EF_HAND_2"/>
    <property type="match status" value="2"/>
</dbReference>
<dbReference type="PANTHER" id="PTHR11216:SF176">
    <property type="entry name" value="EPIDERMAL GROWTH FACTOR RECEPTOR PATHWAY SUBSTRATE CLONE 15, ISOFORM A"/>
    <property type="match status" value="1"/>
</dbReference>
<dbReference type="GO" id="GO:0006897">
    <property type="term" value="P:endocytosis"/>
    <property type="evidence" value="ECO:0007669"/>
    <property type="project" value="TreeGrafter"/>
</dbReference>
<reference evidence="6" key="1">
    <citation type="submission" date="2022-11" db="UniProtKB">
        <authorList>
            <consortium name="EnsemblMetazoa"/>
        </authorList>
    </citation>
    <scope>IDENTIFICATION</scope>
</reference>
<dbReference type="RefSeq" id="XP_038049578.1">
    <property type="nucleotide sequence ID" value="XM_038193650.1"/>
</dbReference>
<dbReference type="SUPFAM" id="SSF47473">
    <property type="entry name" value="EF-hand"/>
    <property type="match status" value="3"/>
</dbReference>
<keyword evidence="1" id="KW-0106">Calcium</keyword>
<dbReference type="SMART" id="SM00054">
    <property type="entry name" value="EFh"/>
    <property type="match status" value="4"/>
</dbReference>
<evidence type="ECO:0000259" key="5">
    <source>
        <dbReference type="PROSITE" id="PS50222"/>
    </source>
</evidence>
<organism evidence="6 7">
    <name type="scientific">Patiria miniata</name>
    <name type="common">Bat star</name>
    <name type="synonym">Asterina miniata</name>
    <dbReference type="NCBI Taxonomy" id="46514"/>
    <lineage>
        <taxon>Eukaryota</taxon>
        <taxon>Metazoa</taxon>
        <taxon>Echinodermata</taxon>
        <taxon>Eleutherozoa</taxon>
        <taxon>Asterozoa</taxon>
        <taxon>Asteroidea</taxon>
        <taxon>Valvatacea</taxon>
        <taxon>Valvatida</taxon>
        <taxon>Asterinidae</taxon>
        <taxon>Patiria</taxon>
    </lineage>
</organism>
<dbReference type="Pfam" id="PF12763">
    <property type="entry name" value="EH"/>
    <property type="match status" value="3"/>
</dbReference>
<sequence>MMIKRGRSSQLMGRARFSENVQCKMAALPSATQVAGNNQATYESIFRQVDKTGIGKIGAVDAASFLKRSGLRETLLHKIWELSDPQGKGHLDKQGFFVALKLIALAQSGRDIVVSNLTLPAPIPNMQGSGAQNSPSITPPISGGSPDHAWCVTPEEKLKYDAIFDGLNPIEQRLSGDKVKTVFMNSNLPVDVLSRIWDLSDIDKDGLLDRDEFAVAMHLVYRALEKEPTPMTLPPQLIPPPKRKKPPMAGAVAVMPAAMSTKRATPPIPSDGSPRGSPVLATKQEQSTWVVTSEEKATWDQTFSLIDTDKDGLVGGEEIRPLLLQSGLPQNILAQIWNLCDTKQTGQLNAEQFALVMYLVNQAKAGTNPPQALTPEMVPPTLRPKPGKAGIGGLQDLAAGLGSQGDFSAIKELDAISKEIENLSKEKSQLQIDIRTKEEHVKMKTLEVQGLQSELDKSMTQCRQLETQKAEAQKRLDELDQQRTKLEGLLSEVKQQCTDTQQDVDNLQNRISSQETSIKAQEEELKTARGELNNLRQEEVKLEQQLESGKTQLDMVKESTKGVEQDFQQLQAKLKSLVESKNHLNSQIQQLDQTTLMPPGIPHANNNQGTIQGIEELGPLSRISSIDTDLLSTRATAGNSPVSSVSGFSMTSESRQTEDDFKDDPFKGRDPFASDPFQSSDPFTEDPFKNEGFSSDPFGADPFKNSTSSDPFPSSTSSDPFPSTTADPFNSKTTPDPFKDMNSDPFKGGDPFGAKADDPFASASSSAGTDDPFKSNDPFKAGGTTTTSTTDAFGSIDPFGGDAFKPDAFMKNSGADTFGSDPFNPKEETPALPPKKSKTSTSKSSTVPATASTTSTSTAGSTDAAFAAFGSESGADPFASMTSPADPFGGDPFASSSSTTTKEGGAAADPFASFADFGSVKFEVGDDAWPQQDGAKQEETKATQPDQDKNQSDGVTVKNDAGASDA</sequence>
<dbReference type="Gene3D" id="1.10.238.10">
    <property type="entry name" value="EF-hand"/>
    <property type="match status" value="3"/>
</dbReference>
<evidence type="ECO:0000259" key="4">
    <source>
        <dbReference type="PROSITE" id="PS50031"/>
    </source>
</evidence>
<evidence type="ECO:0000256" key="1">
    <source>
        <dbReference type="ARBA" id="ARBA00022837"/>
    </source>
</evidence>
<feature type="coiled-coil region" evidence="2">
    <location>
        <begin position="413"/>
        <end position="594"/>
    </location>
</feature>
<feature type="domain" description="EH" evidence="4">
    <location>
        <begin position="156"/>
        <end position="244"/>
    </location>
</feature>
<keyword evidence="7" id="KW-1185">Reference proteome</keyword>
<feature type="region of interest" description="Disordered" evidence="3">
    <location>
        <begin position="634"/>
        <end position="909"/>
    </location>
</feature>
<feature type="domain" description="EF-hand" evidence="5">
    <location>
        <begin position="294"/>
        <end position="329"/>
    </location>
</feature>
<dbReference type="PROSITE" id="PS00018">
    <property type="entry name" value="EF_HAND_1"/>
    <property type="match status" value="2"/>
</dbReference>
<feature type="compositionally biased region" description="Basic and acidic residues" evidence="3">
    <location>
        <begin position="655"/>
        <end position="672"/>
    </location>
</feature>
<keyword evidence="2" id="KW-0175">Coiled coil</keyword>
<dbReference type="GeneID" id="119723113"/>
<feature type="region of interest" description="Disordered" evidence="3">
    <location>
        <begin position="923"/>
        <end position="966"/>
    </location>
</feature>
<dbReference type="PANTHER" id="PTHR11216">
    <property type="entry name" value="EH DOMAIN"/>
    <property type="match status" value="1"/>
</dbReference>
<feature type="compositionally biased region" description="Low complexity" evidence="3">
    <location>
        <begin position="839"/>
        <end position="876"/>
    </location>
</feature>
<dbReference type="OrthoDB" id="524326at2759"/>
<dbReference type="GO" id="GO:0005509">
    <property type="term" value="F:calcium ion binding"/>
    <property type="evidence" value="ECO:0007669"/>
    <property type="project" value="InterPro"/>
</dbReference>
<dbReference type="PROSITE" id="PS50031">
    <property type="entry name" value="EH"/>
    <property type="match status" value="3"/>
</dbReference>